<dbReference type="PROSITE" id="PS51257">
    <property type="entry name" value="PROKAR_LIPOPROTEIN"/>
    <property type="match status" value="1"/>
</dbReference>
<evidence type="ECO:0000259" key="2">
    <source>
        <dbReference type="Pfam" id="PF06742"/>
    </source>
</evidence>
<gene>
    <name evidence="4" type="ordered locus">CPS_3377</name>
</gene>
<feature type="domain" description="DUF1214" evidence="2">
    <location>
        <begin position="376"/>
        <end position="483"/>
    </location>
</feature>
<evidence type="ECO:0000313" key="4">
    <source>
        <dbReference type="EMBL" id="AAZ24751.1"/>
    </source>
</evidence>
<evidence type="ECO:0000259" key="3">
    <source>
        <dbReference type="Pfam" id="PF06863"/>
    </source>
</evidence>
<feature type="chain" id="PRO_5004234012" evidence="1">
    <location>
        <begin position="23"/>
        <end position="499"/>
    </location>
</feature>
<dbReference type="Pfam" id="PF06742">
    <property type="entry name" value="DUF1214"/>
    <property type="match status" value="1"/>
</dbReference>
<keyword evidence="1" id="KW-0732">Signal</keyword>
<proteinExistence type="predicted"/>
<feature type="signal peptide" evidence="1">
    <location>
        <begin position="1"/>
        <end position="22"/>
    </location>
</feature>
<dbReference type="InterPro" id="IPR010621">
    <property type="entry name" value="DUF1214"/>
</dbReference>
<sequence length="499" mass="55321">MIKTHYAKLALSAFAVSILASCANLGMTGVADGNNSEQTYLGQINYQDQTITKASAKKLNREIDLQRASQLTLWAMPMVGMYQSYNSTIALFDLQEGDAPIIGLHEGYDGVYPFLTANVTTPYTISLVDLSETGPYVVNIPAGSIFGVANNAWQEPIKEIGSGNKETLLFVGPGQEYPKDFDGEVIQSDTNQILYFYRVLGVGAEAEKLKTAVTAYKLSDVANPPQVKFVIYKPKASDADVTIATQPRGMAYWEVVNQYIQNEPMADRDRFFYAWLKDLGIEKGKAFNPTPYQKEILLEGVNTGMAMAQSLAFNKTKKKFSSSLYGSDSGWEGVLAGMDPKIDLDTYSMINERTAYTYEAVTTSAGMIVENPGHGSAYIGSYYDADGNALMGGKNYTLHIEPNPPAANFWSITVYDIKNRLIIRNEIKRSDLSSRSESLVMNSDGSVDLYFGPEAPEGKEGNWIQSNDGESYFMYLRLYGPEQEYFDQTYPMNKIDKTK</sequence>
<dbReference type="Proteomes" id="UP000000547">
    <property type="component" value="Chromosome"/>
</dbReference>
<dbReference type="InterPro" id="IPR010679">
    <property type="entry name" value="DUF1254"/>
</dbReference>
<dbReference type="EMBL" id="CP000083">
    <property type="protein sequence ID" value="AAZ24751.1"/>
    <property type="molecule type" value="Genomic_DNA"/>
</dbReference>
<dbReference type="PANTHER" id="PTHR36509:SF3">
    <property type="entry name" value="SIGNAL PEPTIDE PROTEIN"/>
    <property type="match status" value="1"/>
</dbReference>
<dbReference type="RefSeq" id="WP_011044139.1">
    <property type="nucleotide sequence ID" value="NC_003910.7"/>
</dbReference>
<evidence type="ECO:0000256" key="1">
    <source>
        <dbReference type="SAM" id="SignalP"/>
    </source>
</evidence>
<name>Q47YR7_COLP3</name>
<dbReference type="InterPro" id="IPR037050">
    <property type="entry name" value="DUF1254_sf"/>
</dbReference>
<reference evidence="4" key="1">
    <citation type="journal article" date="2005" name="Proc. Natl. Acad. Sci. U.S.A.">
        <title>The psychrophilic lifestyle as revealed by the genome sequence of Colwellia psychrerythraea 34H through genomic and proteomic analyses.</title>
        <authorList>
            <person name="Methe B.A."/>
            <person name="Nelson K.E."/>
            <person name="Deming J.W."/>
            <person name="Momen B."/>
            <person name="Melamud E."/>
            <person name="Zhang X."/>
            <person name="Moult J."/>
            <person name="Madupu R."/>
            <person name="Nelson W.C."/>
            <person name="Dodson R.J."/>
            <person name="Brinkac L.M."/>
            <person name="Daugherty S.C."/>
            <person name="Durkin A.S."/>
            <person name="DeBoy R.T."/>
            <person name="Kolonay J.F."/>
            <person name="Sullivan S.A."/>
            <person name="Zhou L."/>
            <person name="Davidsen T.M."/>
            <person name="Wu M."/>
            <person name="Huston A.L."/>
            <person name="Lewis M."/>
            <person name="Weaver B."/>
            <person name="Weidman J.F."/>
            <person name="Khouri H."/>
            <person name="Utterback T.R."/>
            <person name="Feldblyum T.V."/>
            <person name="Fraser C.M."/>
        </authorList>
    </citation>
    <scope>NUCLEOTIDE SEQUENCE [LARGE SCALE GENOMIC DNA]</scope>
    <source>
        <strain evidence="4">34H</strain>
    </source>
</reference>
<dbReference type="PANTHER" id="PTHR36509">
    <property type="entry name" value="BLL3101 PROTEIN"/>
    <property type="match status" value="1"/>
</dbReference>
<dbReference type="HOGENOM" id="CLU_027269_2_0_6"/>
<organism evidence="4 5">
    <name type="scientific">Colwellia psychrerythraea (strain 34H / ATCC BAA-681)</name>
    <name type="common">Vibrio psychroerythus</name>
    <dbReference type="NCBI Taxonomy" id="167879"/>
    <lineage>
        <taxon>Bacteria</taxon>
        <taxon>Pseudomonadati</taxon>
        <taxon>Pseudomonadota</taxon>
        <taxon>Gammaproteobacteria</taxon>
        <taxon>Alteromonadales</taxon>
        <taxon>Colwelliaceae</taxon>
        <taxon>Colwellia</taxon>
    </lineage>
</organism>
<dbReference type="Gene3D" id="2.60.120.600">
    <property type="entry name" value="Domain of unknown function DUF1214, C-terminal domain"/>
    <property type="match status" value="1"/>
</dbReference>
<dbReference type="Gene3D" id="1.10.3360.10">
    <property type="entry name" value="VPA0735-like domain"/>
    <property type="match status" value="1"/>
</dbReference>
<dbReference type="Gene3D" id="2.60.40.1610">
    <property type="entry name" value="Domain of unknown function DUF1254"/>
    <property type="match status" value="1"/>
</dbReference>
<dbReference type="AlphaFoldDB" id="Q47YR7"/>
<evidence type="ECO:0000313" key="5">
    <source>
        <dbReference type="Proteomes" id="UP000000547"/>
    </source>
</evidence>
<dbReference type="STRING" id="167879.CPS_3377"/>
<dbReference type="Pfam" id="PF06863">
    <property type="entry name" value="DUF1254"/>
    <property type="match status" value="1"/>
</dbReference>
<accession>Q47YR7</accession>
<dbReference type="SUPFAM" id="SSF160935">
    <property type="entry name" value="VPA0735-like"/>
    <property type="match status" value="1"/>
</dbReference>
<protein>
    <submittedName>
        <fullName evidence="4">Putative lipoprotein</fullName>
    </submittedName>
</protein>
<dbReference type="KEGG" id="cps:CPS_3377"/>
<feature type="domain" description="DUF1254" evidence="3">
    <location>
        <begin position="114"/>
        <end position="211"/>
    </location>
</feature>
<keyword evidence="4" id="KW-0449">Lipoprotein</keyword>
<dbReference type="InterPro" id="IPR037049">
    <property type="entry name" value="DUF1214_C_sf"/>
</dbReference>